<keyword evidence="3" id="KW-1185">Reference proteome</keyword>
<gene>
    <name evidence="2" type="ORF">ECRASSUSDP1_LOCUS29411</name>
</gene>
<protein>
    <submittedName>
        <fullName evidence="2">Uncharacterized protein</fullName>
    </submittedName>
</protein>
<evidence type="ECO:0000256" key="1">
    <source>
        <dbReference type="SAM" id="MobiDB-lite"/>
    </source>
</evidence>
<name>A0AAD1YAW2_EUPCR</name>
<dbReference type="AlphaFoldDB" id="A0AAD1YAW2"/>
<evidence type="ECO:0000313" key="3">
    <source>
        <dbReference type="Proteomes" id="UP001295684"/>
    </source>
</evidence>
<evidence type="ECO:0000313" key="2">
    <source>
        <dbReference type="EMBL" id="CAI2387777.1"/>
    </source>
</evidence>
<feature type="region of interest" description="Disordered" evidence="1">
    <location>
        <begin position="273"/>
        <end position="296"/>
    </location>
</feature>
<dbReference type="Proteomes" id="UP001295684">
    <property type="component" value="Unassembled WGS sequence"/>
</dbReference>
<reference evidence="2" key="1">
    <citation type="submission" date="2023-07" db="EMBL/GenBank/DDBJ databases">
        <authorList>
            <consortium name="AG Swart"/>
            <person name="Singh M."/>
            <person name="Singh A."/>
            <person name="Seah K."/>
            <person name="Emmerich C."/>
        </authorList>
    </citation>
    <scope>NUCLEOTIDE SEQUENCE</scope>
    <source>
        <strain evidence="2">DP1</strain>
    </source>
</reference>
<proteinExistence type="predicted"/>
<sequence length="409" mass="46851">MPKNPYKISSQQTPVLTRTSSRPCLQGLNGYSRSRSTSRIPQKNLLGEVLQKESALDASPHVCTKSRDYLNEKYRPSKACKHLQEGEPNTKSNEARIPINPVAQFTSNKIFRNKRDQELNNDQIFLPRKHKLMDYILNRPRYFTSDIHRPQAQLGGAYHNYENRHTSSGRGLKNKRSLQLRQSYFQKTQKIYVSRKSYSGAQEIIQKPSKVIFSNQALQGREYGSPILDKSSLLQCCDYSTDNTEFTYNFRKKSVNSSITLKKKPNITSNTCMKKGEESIQPSKVSSLKDPPKSTADPSCRIDIKFLRTNGEIPLKLELFKSKRPSYSSLQKLKAKLNPLICAQKEQEQSLDCGLTIKNKILNEAKILLKKPEKFKVRHSKFRNLKSHSGVNKSVENQPAKRLNLDLDL</sequence>
<dbReference type="EMBL" id="CAMPGE010030264">
    <property type="protein sequence ID" value="CAI2387777.1"/>
    <property type="molecule type" value="Genomic_DNA"/>
</dbReference>
<accession>A0AAD1YAW2</accession>
<organism evidence="2 3">
    <name type="scientific">Euplotes crassus</name>
    <dbReference type="NCBI Taxonomy" id="5936"/>
    <lineage>
        <taxon>Eukaryota</taxon>
        <taxon>Sar</taxon>
        <taxon>Alveolata</taxon>
        <taxon>Ciliophora</taxon>
        <taxon>Intramacronucleata</taxon>
        <taxon>Spirotrichea</taxon>
        <taxon>Hypotrichia</taxon>
        <taxon>Euplotida</taxon>
        <taxon>Euplotidae</taxon>
        <taxon>Moneuplotes</taxon>
    </lineage>
</organism>
<comment type="caution">
    <text evidence="2">The sequence shown here is derived from an EMBL/GenBank/DDBJ whole genome shotgun (WGS) entry which is preliminary data.</text>
</comment>